<proteinExistence type="predicted"/>
<dbReference type="EMBL" id="JAAHCF010000222">
    <property type="protein sequence ID" value="KAK8146257.1"/>
    <property type="molecule type" value="Genomic_DNA"/>
</dbReference>
<accession>A0AAW0RVK4</accession>
<dbReference type="Proteomes" id="UP001397290">
    <property type="component" value="Unassembled WGS sequence"/>
</dbReference>
<feature type="region of interest" description="Disordered" evidence="1">
    <location>
        <begin position="1"/>
        <end position="57"/>
    </location>
</feature>
<dbReference type="AlphaFoldDB" id="A0AAW0RVK4"/>
<evidence type="ECO:0000313" key="3">
    <source>
        <dbReference type="Proteomes" id="UP001397290"/>
    </source>
</evidence>
<evidence type="ECO:0000313" key="2">
    <source>
        <dbReference type="EMBL" id="KAK8146257.1"/>
    </source>
</evidence>
<gene>
    <name evidence="2" type="ORF">G3M48_003383</name>
</gene>
<keyword evidence="3" id="KW-1185">Reference proteome</keyword>
<feature type="compositionally biased region" description="Pro residues" evidence="1">
    <location>
        <begin position="35"/>
        <end position="45"/>
    </location>
</feature>
<reference evidence="2 3" key="1">
    <citation type="submission" date="2020-02" db="EMBL/GenBank/DDBJ databases">
        <title>Comparative genomics of the hypocrealean fungal genus Beauvera.</title>
        <authorList>
            <person name="Showalter D.N."/>
            <person name="Bushley K.E."/>
            <person name="Rehner S.A."/>
        </authorList>
    </citation>
    <scope>NUCLEOTIDE SEQUENCE [LARGE SCALE GENOMIC DNA]</scope>
    <source>
        <strain evidence="2 3">ARSEF4384</strain>
    </source>
</reference>
<protein>
    <submittedName>
        <fullName evidence="2">Uncharacterized protein</fullName>
    </submittedName>
</protein>
<sequence>MPPPSPKSERRKTPTVAVKAATGLPPRDSAGPPGGSEPPAGPPAGPSRGGYLSPAYGNLPVISESPSEFNTIVLKQLDTIVHSRGYKDADKFSGKRYCFLRTKPGDFLDRCQRANLHENDLGRAFPLMLTGIADDHNVHAVANRNMTYYEMINKLRD</sequence>
<name>A0AAW0RVK4_9HYPO</name>
<evidence type="ECO:0000256" key="1">
    <source>
        <dbReference type="SAM" id="MobiDB-lite"/>
    </source>
</evidence>
<comment type="caution">
    <text evidence="2">The sequence shown here is derived from an EMBL/GenBank/DDBJ whole genome shotgun (WGS) entry which is preliminary data.</text>
</comment>
<organism evidence="2 3">
    <name type="scientific">Beauveria asiatica</name>
    <dbReference type="NCBI Taxonomy" id="1069075"/>
    <lineage>
        <taxon>Eukaryota</taxon>
        <taxon>Fungi</taxon>
        <taxon>Dikarya</taxon>
        <taxon>Ascomycota</taxon>
        <taxon>Pezizomycotina</taxon>
        <taxon>Sordariomycetes</taxon>
        <taxon>Hypocreomycetidae</taxon>
        <taxon>Hypocreales</taxon>
        <taxon>Cordycipitaceae</taxon>
        <taxon>Beauveria</taxon>
    </lineage>
</organism>